<gene>
    <name evidence="3" type="ORF">G6W59_26435</name>
</gene>
<reference evidence="3 4" key="1">
    <citation type="submission" date="2020-03" db="EMBL/GenBank/DDBJ databases">
        <title>Complete genome sequence of sixteen Streptomyces strains facilitates identification of candidate genes involved in plant growth-promotion in grain legumes and cereals.</title>
        <authorList>
            <person name="Gopalakrishnan S."/>
            <person name="Thakur V."/>
            <person name="Saxena R."/>
            <person name="Vadlamudi S."/>
            <person name="Purohit S."/>
            <person name="Kumar V."/>
            <person name="Rathore A."/>
            <person name="Chitikineni A."/>
            <person name="Varshney R.K."/>
        </authorList>
    </citation>
    <scope>NUCLEOTIDE SEQUENCE [LARGE SCALE GENOMIC DNA]</scope>
    <source>
        <strain evidence="3 4">KAI-180</strain>
    </source>
</reference>
<feature type="compositionally biased region" description="Pro residues" evidence="1">
    <location>
        <begin position="28"/>
        <end position="52"/>
    </location>
</feature>
<keyword evidence="4" id="KW-1185">Reference proteome</keyword>
<protein>
    <submittedName>
        <fullName evidence="3">Uncharacterized protein</fullName>
    </submittedName>
</protein>
<keyword evidence="2" id="KW-1133">Transmembrane helix</keyword>
<comment type="caution">
    <text evidence="3">The sequence shown here is derived from an EMBL/GenBank/DDBJ whole genome shotgun (WGS) entry which is preliminary data.</text>
</comment>
<dbReference type="RefSeq" id="WP_030696473.1">
    <property type="nucleotide sequence ID" value="NZ_JAANNT010000032.1"/>
</dbReference>
<feature type="region of interest" description="Disordered" evidence="1">
    <location>
        <begin position="324"/>
        <end position="343"/>
    </location>
</feature>
<organism evidence="3 4">
    <name type="scientific">Streptomyces odorifer</name>
    <dbReference type="NCBI Taxonomy" id="53450"/>
    <lineage>
        <taxon>Bacteria</taxon>
        <taxon>Bacillati</taxon>
        <taxon>Actinomycetota</taxon>
        <taxon>Actinomycetes</taxon>
        <taxon>Kitasatosporales</taxon>
        <taxon>Streptomycetaceae</taxon>
        <taxon>Streptomyces</taxon>
        <taxon>Streptomyces albidoflavus group</taxon>
    </lineage>
</organism>
<feature type="region of interest" description="Disordered" evidence="1">
    <location>
        <begin position="1"/>
        <end position="116"/>
    </location>
</feature>
<proteinExistence type="predicted"/>
<evidence type="ECO:0000256" key="2">
    <source>
        <dbReference type="SAM" id="Phobius"/>
    </source>
</evidence>
<keyword evidence="2" id="KW-0812">Transmembrane</keyword>
<feature type="transmembrane region" description="Helical" evidence="2">
    <location>
        <begin position="129"/>
        <end position="151"/>
    </location>
</feature>
<keyword evidence="2" id="KW-0472">Membrane</keyword>
<evidence type="ECO:0000256" key="1">
    <source>
        <dbReference type="SAM" id="MobiDB-lite"/>
    </source>
</evidence>
<name>A0A7Y6F4M5_9ACTN</name>
<sequence length="370" mass="38692">MSTQARRPDVPPPPARRPEEPAPADTGPTPPRPTTPPRPAAPPRPVTPPAQPPADGAAPPKSPRRTFPAFPAPRPAEPPRLRDRRHTGAVDLNPRPGAGAPFAATPRGPARDEATTRLRPVPRSPRRTAAAAVCLVLGLGLVAGGAAGTWLTGGDSAGAADRFTAGAALWHDAPVDRLFPPTVQGKKAGPGGADRTWTRIAVAPDSGCAKGLDPLLATVLEPAGCARLLRATYTDATRSELVTVGLLFTRAGEQTMTDLRTRFRTENLDQRRDLMPRPYAAKGTPAEGFGDDQRASWSLTVLDDLPAVVYAVSGFADGREITEPQPAASATADGATTAPAQAGLGHTALAHTERATARLRSLARPDTEER</sequence>
<accession>A0A7Y6F4M5</accession>
<evidence type="ECO:0000313" key="4">
    <source>
        <dbReference type="Proteomes" id="UP000540128"/>
    </source>
</evidence>
<evidence type="ECO:0000313" key="3">
    <source>
        <dbReference type="EMBL" id="NUV31790.1"/>
    </source>
</evidence>
<feature type="compositionally biased region" description="Low complexity" evidence="1">
    <location>
        <begin position="53"/>
        <end position="69"/>
    </location>
</feature>
<dbReference type="AlphaFoldDB" id="A0A7Y6F4M5"/>
<dbReference type="EMBL" id="JAANNT010000032">
    <property type="protein sequence ID" value="NUV31790.1"/>
    <property type="molecule type" value="Genomic_DNA"/>
</dbReference>
<dbReference type="Proteomes" id="UP000540128">
    <property type="component" value="Unassembled WGS sequence"/>
</dbReference>